<proteinExistence type="predicted"/>
<comment type="caution">
    <text evidence="1">The sequence shown here is derived from an EMBL/GenBank/DDBJ whole genome shotgun (WGS) entry which is preliminary data.</text>
</comment>
<protein>
    <submittedName>
        <fullName evidence="1">Uncharacterized protein</fullName>
    </submittedName>
</protein>
<name>A0A561B2T6_9ACTN</name>
<dbReference type="RefSeq" id="WP_145814372.1">
    <property type="nucleotide sequence ID" value="NZ_VIVK01000003.1"/>
</dbReference>
<reference evidence="1 2" key="1">
    <citation type="submission" date="2019-06" db="EMBL/GenBank/DDBJ databases">
        <title>Sequencing the genomes of 1000 actinobacteria strains.</title>
        <authorList>
            <person name="Klenk H.-P."/>
        </authorList>
    </citation>
    <scope>NUCLEOTIDE SEQUENCE [LARGE SCALE GENOMIC DNA]</scope>
    <source>
        <strain evidence="1 2">DSM 24683</strain>
    </source>
</reference>
<dbReference type="EMBL" id="VIVK01000003">
    <property type="protein sequence ID" value="TWD73175.1"/>
    <property type="molecule type" value="Genomic_DNA"/>
</dbReference>
<evidence type="ECO:0000313" key="2">
    <source>
        <dbReference type="Proteomes" id="UP000318380"/>
    </source>
</evidence>
<organism evidence="1 2">
    <name type="scientific">Kribbella amoyensis</name>
    <dbReference type="NCBI Taxonomy" id="996641"/>
    <lineage>
        <taxon>Bacteria</taxon>
        <taxon>Bacillati</taxon>
        <taxon>Actinomycetota</taxon>
        <taxon>Actinomycetes</taxon>
        <taxon>Propionibacteriales</taxon>
        <taxon>Kribbellaceae</taxon>
        <taxon>Kribbella</taxon>
    </lineage>
</organism>
<dbReference type="Proteomes" id="UP000318380">
    <property type="component" value="Unassembled WGS sequence"/>
</dbReference>
<sequence length="117" mass="13676">MTVKLNKPAFEHAKLLIDKRQTALDDRDDWSEHAPSTDRENDYLDKHGWDEYSQWYLGVDTEMDEETKGRYKFPYGDFQRIHRCGVISAESRAAQQDYDDITDAVAELHKRLDGSHA</sequence>
<keyword evidence="2" id="KW-1185">Reference proteome</keyword>
<evidence type="ECO:0000313" key="1">
    <source>
        <dbReference type="EMBL" id="TWD73175.1"/>
    </source>
</evidence>
<dbReference type="AlphaFoldDB" id="A0A561B2T6"/>
<accession>A0A561B2T6</accession>
<dbReference type="OrthoDB" id="1550983at2"/>
<gene>
    <name evidence="1" type="ORF">FB561_7060</name>
</gene>